<dbReference type="Gene3D" id="3.40.50.720">
    <property type="entry name" value="NAD(P)-binding Rossmann-like Domain"/>
    <property type="match status" value="1"/>
</dbReference>
<dbReference type="RefSeq" id="WP_138386777.1">
    <property type="nucleotide sequence ID" value="NZ_CP054021.1"/>
</dbReference>
<sequence length="300" mass="31358">MSKQVIVITGASSGFGALTARALAKAGHTVYAGMRATESRNAPAVADAAEFAKENNVDLRSVELDVASDASVVSGIARIIADAGRLDVIIHNAGHMSFGPAEAFTPEQFAELFDINVLSTQRVNRAALPYLRKQGKGLVVWVSSSSSRGGTPPYLSPYFAAKAAMDSLAVSYAGELTRWGIETSIIVPGAFTKGTNHFAHSGSPADTARAAEYNEGPYKGVPEQALQGLAALEPADADAGAVATAIVDVVGKPFGTRPFRVHIDPSEDGAEIVNGVADRVRAELFRRIGLEDLLKPAVGI</sequence>
<dbReference type="SUPFAM" id="SSF51735">
    <property type="entry name" value="NAD(P)-binding Rossmann-fold domains"/>
    <property type="match status" value="1"/>
</dbReference>
<feature type="domain" description="Ketoreductase" evidence="2">
    <location>
        <begin position="4"/>
        <end position="191"/>
    </location>
</feature>
<dbReference type="SMART" id="SM00822">
    <property type="entry name" value="PKS_KR"/>
    <property type="match status" value="1"/>
</dbReference>
<dbReference type="CDD" id="cd05374">
    <property type="entry name" value="17beta-HSD-like_SDR_c"/>
    <property type="match status" value="1"/>
</dbReference>
<dbReference type="InterPro" id="IPR051911">
    <property type="entry name" value="SDR_oxidoreductase"/>
</dbReference>
<evidence type="ECO:0000256" key="1">
    <source>
        <dbReference type="RuleBase" id="RU000363"/>
    </source>
</evidence>
<organism evidence="3 4">
    <name type="scientific">Rhizobium indicum</name>
    <dbReference type="NCBI Taxonomy" id="2583231"/>
    <lineage>
        <taxon>Bacteria</taxon>
        <taxon>Pseudomonadati</taxon>
        <taxon>Pseudomonadota</taxon>
        <taxon>Alphaproteobacteria</taxon>
        <taxon>Hyphomicrobiales</taxon>
        <taxon>Rhizobiaceae</taxon>
        <taxon>Rhizobium/Agrobacterium group</taxon>
        <taxon>Rhizobium</taxon>
    </lineage>
</organism>
<evidence type="ECO:0000259" key="2">
    <source>
        <dbReference type="SMART" id="SM00822"/>
    </source>
</evidence>
<keyword evidence="4" id="KW-1185">Reference proteome</keyword>
<dbReference type="InterPro" id="IPR057326">
    <property type="entry name" value="KR_dom"/>
</dbReference>
<evidence type="ECO:0000313" key="4">
    <source>
        <dbReference type="Proteomes" id="UP000305673"/>
    </source>
</evidence>
<dbReference type="Proteomes" id="UP000305673">
    <property type="component" value="Chromosome"/>
</dbReference>
<dbReference type="PANTHER" id="PTHR43976:SF9">
    <property type="entry name" value="OXIDOREDUCTASE"/>
    <property type="match status" value="1"/>
</dbReference>
<dbReference type="PRINTS" id="PR00080">
    <property type="entry name" value="SDRFAMILY"/>
</dbReference>
<dbReference type="Pfam" id="PF00106">
    <property type="entry name" value="adh_short"/>
    <property type="match status" value="1"/>
</dbReference>
<accession>A0ABX6PJY1</accession>
<evidence type="ECO:0000313" key="3">
    <source>
        <dbReference type="EMBL" id="QKK18250.1"/>
    </source>
</evidence>
<reference evidence="3 4" key="1">
    <citation type="submission" date="2020-05" db="EMBL/GenBank/DDBJ databases">
        <title>Genome sequences of pea root nodulating Rhizobium spp.</title>
        <authorList>
            <person name="Rahi P."/>
        </authorList>
    </citation>
    <scope>NUCLEOTIDE SEQUENCE [LARGE SCALE GENOMIC DNA]</scope>
    <source>
        <strain evidence="4">JKLM 12A2</strain>
    </source>
</reference>
<dbReference type="InterPro" id="IPR036291">
    <property type="entry name" value="NAD(P)-bd_dom_sf"/>
</dbReference>
<protein>
    <submittedName>
        <fullName evidence="3">SDR family oxidoreductase</fullName>
    </submittedName>
</protein>
<name>A0ABX6PJY1_9HYPH</name>
<comment type="similarity">
    <text evidence="1">Belongs to the short-chain dehydrogenases/reductases (SDR) family.</text>
</comment>
<dbReference type="PRINTS" id="PR00081">
    <property type="entry name" value="GDHRDH"/>
</dbReference>
<gene>
    <name evidence="3" type="ORF">FFM53_018120</name>
</gene>
<dbReference type="PANTHER" id="PTHR43976">
    <property type="entry name" value="SHORT CHAIN DEHYDROGENASE"/>
    <property type="match status" value="1"/>
</dbReference>
<dbReference type="InterPro" id="IPR002347">
    <property type="entry name" value="SDR_fam"/>
</dbReference>
<proteinExistence type="inferred from homology"/>
<dbReference type="EMBL" id="CP054021">
    <property type="protein sequence ID" value="QKK18250.1"/>
    <property type="molecule type" value="Genomic_DNA"/>
</dbReference>